<feature type="region of interest" description="Disordered" evidence="1">
    <location>
        <begin position="171"/>
        <end position="231"/>
    </location>
</feature>
<evidence type="ECO:0000313" key="2">
    <source>
        <dbReference type="EMBL" id="VDO87474.1"/>
    </source>
</evidence>
<proteinExistence type="predicted"/>
<reference evidence="4" key="2">
    <citation type="submission" date="2019-09" db="UniProtKB">
        <authorList>
            <consortium name="WormBaseParasite"/>
        </authorList>
    </citation>
    <scope>IDENTIFICATION</scope>
</reference>
<feature type="region of interest" description="Disordered" evidence="1">
    <location>
        <begin position="309"/>
        <end position="344"/>
    </location>
</feature>
<accession>A0A3P7ZTR9</accession>
<name>A0A183FSX2_HELPZ</name>
<evidence type="ECO:0000313" key="4">
    <source>
        <dbReference type="WBParaSite" id="HPBE_0001110801-mRNA-1"/>
    </source>
</evidence>
<dbReference type="OrthoDB" id="8052806at2759"/>
<feature type="region of interest" description="Disordered" evidence="1">
    <location>
        <begin position="475"/>
        <end position="499"/>
    </location>
</feature>
<feature type="compositionally biased region" description="Basic and acidic residues" evidence="1">
    <location>
        <begin position="482"/>
        <end position="492"/>
    </location>
</feature>
<evidence type="ECO:0000256" key="1">
    <source>
        <dbReference type="SAM" id="MobiDB-lite"/>
    </source>
</evidence>
<accession>A0A183FSX2</accession>
<feature type="region of interest" description="Disordered" evidence="1">
    <location>
        <begin position="248"/>
        <end position="273"/>
    </location>
</feature>
<feature type="compositionally biased region" description="Polar residues" evidence="1">
    <location>
        <begin position="214"/>
        <end position="224"/>
    </location>
</feature>
<gene>
    <name evidence="2" type="ORF">HPBE_LOCUS11109</name>
</gene>
<keyword evidence="3" id="KW-1185">Reference proteome</keyword>
<dbReference type="Gene3D" id="3.30.420.10">
    <property type="entry name" value="Ribonuclease H-like superfamily/Ribonuclease H"/>
    <property type="match status" value="1"/>
</dbReference>
<feature type="compositionally biased region" description="Low complexity" evidence="1">
    <location>
        <begin position="204"/>
        <end position="213"/>
    </location>
</feature>
<organism evidence="3 4">
    <name type="scientific">Heligmosomoides polygyrus</name>
    <name type="common">Parasitic roundworm</name>
    <dbReference type="NCBI Taxonomy" id="6339"/>
    <lineage>
        <taxon>Eukaryota</taxon>
        <taxon>Metazoa</taxon>
        <taxon>Ecdysozoa</taxon>
        <taxon>Nematoda</taxon>
        <taxon>Chromadorea</taxon>
        <taxon>Rhabditida</taxon>
        <taxon>Rhabditina</taxon>
        <taxon>Rhabditomorpha</taxon>
        <taxon>Strongyloidea</taxon>
        <taxon>Heligmosomidae</taxon>
        <taxon>Heligmosomoides</taxon>
    </lineage>
</organism>
<protein>
    <submittedName>
        <fullName evidence="4">Integrase catalytic domain-containing protein</fullName>
    </submittedName>
</protein>
<dbReference type="AlphaFoldDB" id="A0A183FSX2"/>
<dbReference type="WBParaSite" id="HPBE_0001110801-mRNA-1">
    <property type="protein sequence ID" value="HPBE_0001110801-mRNA-1"/>
    <property type="gene ID" value="HPBE_0001110801"/>
</dbReference>
<dbReference type="InterPro" id="IPR036397">
    <property type="entry name" value="RNaseH_sf"/>
</dbReference>
<feature type="compositionally biased region" description="Polar residues" evidence="1">
    <location>
        <begin position="309"/>
        <end position="340"/>
    </location>
</feature>
<dbReference type="GO" id="GO:0003676">
    <property type="term" value="F:nucleic acid binding"/>
    <property type="evidence" value="ECO:0007669"/>
    <property type="project" value="InterPro"/>
</dbReference>
<dbReference type="Proteomes" id="UP000050761">
    <property type="component" value="Unassembled WGS sequence"/>
</dbReference>
<sequence>MAREKWERAEQHAYAHPDTDGEFILFDEITTHWEANGSDEAIAEAEALLTRLEVAIALLPNPCSEDPIPVHAHFRWKFITPLSPWKGGFYERLVGLVKSSLKKTIHRRTLDLWNFQTLITEIEATLNTRPITPVLTNATEEGFVLRPIDLISPYFRLGHLSVEVMLRKARPKRVRGKPKAAGTRRPAAGTDTHKSISSVKTLDSSSTCDNSSSENQFVGDSSSKGPEPITVKMEPDLVGSWAQHMESISHKGNDNSCNAVGNPLETPPTESELAPGFSLLQYREGKGRSDSQNTPGLVQNVEQVDSTSLIDNEQAGDSSIASDSVTKSKQGMKEVTTSENSRNERVKRLREIVTALVNAGLGPNSVHGSDQPLNPNTNASTLIQIEKVTENITEAVEPSTVEELTARQLRAVFDYIMNHNIIRDQVLNLAPPVRKPSTVRATDFEEAVKISYLVQNLRQLCENTKTLLCEGKISHGTTPTKAQEKRAEKKTNDYTGPLRETRNNLTAGVLVGHCWSPAINHGTNFNPGAEFIKQWV</sequence>
<evidence type="ECO:0000313" key="3">
    <source>
        <dbReference type="Proteomes" id="UP000050761"/>
    </source>
</evidence>
<dbReference type="EMBL" id="UZAH01026987">
    <property type="protein sequence ID" value="VDO87474.1"/>
    <property type="molecule type" value="Genomic_DNA"/>
</dbReference>
<reference evidence="2 3" key="1">
    <citation type="submission" date="2018-11" db="EMBL/GenBank/DDBJ databases">
        <authorList>
            <consortium name="Pathogen Informatics"/>
        </authorList>
    </citation>
    <scope>NUCLEOTIDE SEQUENCE [LARGE SCALE GENOMIC DNA]</scope>
</reference>